<feature type="domain" description="Endonuclease/exonuclease/phosphatase" evidence="2">
    <location>
        <begin position="116"/>
        <end position="246"/>
    </location>
</feature>
<feature type="domain" description="Reverse transcriptase" evidence="1">
    <location>
        <begin position="479"/>
        <end position="618"/>
    </location>
</feature>
<dbReference type="Proteomes" id="UP001249851">
    <property type="component" value="Unassembled WGS sequence"/>
</dbReference>
<reference evidence="3" key="2">
    <citation type="journal article" date="2023" name="Science">
        <title>Genomic signatures of disease resistance in endangered staghorn corals.</title>
        <authorList>
            <person name="Vollmer S.V."/>
            <person name="Selwyn J.D."/>
            <person name="Despard B.A."/>
            <person name="Roesel C.L."/>
        </authorList>
    </citation>
    <scope>NUCLEOTIDE SEQUENCE</scope>
    <source>
        <strain evidence="3">K2</strain>
    </source>
</reference>
<reference evidence="3" key="1">
    <citation type="journal article" date="2023" name="G3 (Bethesda)">
        <title>Whole genome assembly and annotation of the endangered Caribbean coral Acropora cervicornis.</title>
        <authorList>
            <person name="Selwyn J.D."/>
            <person name="Vollmer S.V."/>
        </authorList>
    </citation>
    <scope>NUCLEOTIDE SEQUENCE</scope>
    <source>
        <strain evidence="3">K2</strain>
    </source>
</reference>
<dbReference type="EMBL" id="JARQWQ010000247">
    <property type="protein sequence ID" value="KAK2546894.1"/>
    <property type="molecule type" value="Genomic_DNA"/>
</dbReference>
<evidence type="ECO:0000259" key="2">
    <source>
        <dbReference type="Pfam" id="PF03372"/>
    </source>
</evidence>
<name>A0AAD9PQ04_ACRCE</name>
<keyword evidence="3" id="KW-0808">Transferase</keyword>
<evidence type="ECO:0000313" key="3">
    <source>
        <dbReference type="EMBL" id="KAK2546894.1"/>
    </source>
</evidence>
<organism evidence="3 4">
    <name type="scientific">Acropora cervicornis</name>
    <name type="common">Staghorn coral</name>
    <dbReference type="NCBI Taxonomy" id="6130"/>
    <lineage>
        <taxon>Eukaryota</taxon>
        <taxon>Metazoa</taxon>
        <taxon>Cnidaria</taxon>
        <taxon>Anthozoa</taxon>
        <taxon>Hexacorallia</taxon>
        <taxon>Scleractinia</taxon>
        <taxon>Astrocoeniina</taxon>
        <taxon>Acroporidae</taxon>
        <taxon>Acropora</taxon>
    </lineage>
</organism>
<keyword evidence="3" id="KW-0548">Nucleotidyltransferase</keyword>
<keyword evidence="4" id="KW-1185">Reference proteome</keyword>
<evidence type="ECO:0000313" key="4">
    <source>
        <dbReference type="Proteomes" id="UP001249851"/>
    </source>
</evidence>
<accession>A0AAD9PQ04</accession>
<dbReference type="PANTHER" id="PTHR33395:SF22">
    <property type="entry name" value="REVERSE TRANSCRIPTASE DOMAIN-CONTAINING PROTEIN"/>
    <property type="match status" value="1"/>
</dbReference>
<dbReference type="InterPro" id="IPR036691">
    <property type="entry name" value="Endo/exonu/phosph_ase_sf"/>
</dbReference>
<dbReference type="GO" id="GO:0031012">
    <property type="term" value="C:extracellular matrix"/>
    <property type="evidence" value="ECO:0007669"/>
    <property type="project" value="TreeGrafter"/>
</dbReference>
<dbReference type="Gene3D" id="3.60.10.10">
    <property type="entry name" value="Endonuclease/exonuclease/phosphatase"/>
    <property type="match status" value="1"/>
</dbReference>
<comment type="caution">
    <text evidence="3">The sequence shown here is derived from an EMBL/GenBank/DDBJ whole genome shotgun (WGS) entry which is preliminary data.</text>
</comment>
<keyword evidence="3" id="KW-0695">RNA-directed DNA polymerase</keyword>
<dbReference type="Pfam" id="PF03372">
    <property type="entry name" value="Exo_endo_phos"/>
    <property type="match status" value="1"/>
</dbReference>
<gene>
    <name evidence="3" type="ORF">P5673_033373</name>
</gene>
<proteinExistence type="predicted"/>
<dbReference type="Pfam" id="PF00078">
    <property type="entry name" value="RVT_1"/>
    <property type="match status" value="1"/>
</dbReference>
<dbReference type="InterPro" id="IPR000477">
    <property type="entry name" value="RT_dom"/>
</dbReference>
<dbReference type="AlphaFoldDB" id="A0AAD9PQ04"/>
<dbReference type="InterPro" id="IPR005135">
    <property type="entry name" value="Endo/exonuclease/phosphatase"/>
</dbReference>
<sequence length="787" mass="88702">MVIFATFTLRKKDKQLRFESTGVAELHGGKLVSQECSQVSVRSRTKRLSCKIKFNCSPQIVHFNRDVLVVNLLLLCGDVLQNPGPMTIDLSEATNQRGLKFLHQNIRRLRGKLAELNILVSQCPNLHILAFTETWPNNNITDSEVSLPGFSIHRSDRADGFGGGIAVYVKDTLSEIKRSDLEKDFSGECMWLEILLPKAKGILFGTFYRPPTQSHFLGSFQEVLDCVSAENKEMLITGDFNFDLLDTSCPKSTRDLKGIFYSFNLTQLIDKATRISKDSATLLDLFATNFPRNITLAKVIPSTLSDHDMLIVVRKINANKLPPLTIECRNFSNYDQQVFCEDLENCCWNDVLNEEEVNSAWMKWKRLFLSVCNKHAPVRDTAGPSANVRQFSSRKFTSERFILQPISERFILKQLRDLKVKKARVLDGIPARFLKDSAVVIAPTVTFLVNLSLSTASVPDEWKKARIVPLYKSGGRENMDNYRAISIRPVLSKILEKVVNFKLQQCLKKFDLLSPAQSGFRQHQSKESAVIYFTDEIRRNAHAGRLTGALFLDLKKAFGTLPHKEPISKLECFGFVDNLIAWFTNYLSNRSQVVLLGTNLSSPLAVENGVPQGSILGPKTEFMVFGTQQRLGRQAIDGIDITLGRESVRCCDAFKYLGVILDSSLSLNQHIDHVKKKVSKMLRIFSRVRPSLKIESANRVFKSMILPILDYCGAVFHRCGKGNEKCLESLERRGGRIVLKAAHPFTDGCLQASAGTLLQGEERTILLNWLKSASREWPQVISPNIFN</sequence>
<dbReference type="GO" id="GO:0003964">
    <property type="term" value="F:RNA-directed DNA polymerase activity"/>
    <property type="evidence" value="ECO:0007669"/>
    <property type="project" value="UniProtKB-KW"/>
</dbReference>
<protein>
    <submittedName>
        <fullName evidence="3">RNA-directed DNA polymerase from transposon BS</fullName>
    </submittedName>
</protein>
<dbReference type="SUPFAM" id="SSF56219">
    <property type="entry name" value="DNase I-like"/>
    <property type="match status" value="1"/>
</dbReference>
<evidence type="ECO:0000259" key="1">
    <source>
        <dbReference type="Pfam" id="PF00078"/>
    </source>
</evidence>
<dbReference type="PANTHER" id="PTHR33395">
    <property type="entry name" value="TRANSCRIPTASE, PUTATIVE-RELATED-RELATED"/>
    <property type="match status" value="1"/>
</dbReference>